<dbReference type="InterPro" id="IPR018966">
    <property type="entry name" value="VTC_domain"/>
</dbReference>
<dbReference type="Proteomes" id="UP000823851">
    <property type="component" value="Unassembled WGS sequence"/>
</dbReference>
<comment type="caution">
    <text evidence="2">The sequence shown here is derived from an EMBL/GenBank/DDBJ whole genome shotgun (WGS) entry which is preliminary data.</text>
</comment>
<organism evidence="2 3">
    <name type="scientific">Candidatus Eisenbergiella stercorigallinarum</name>
    <dbReference type="NCBI Taxonomy" id="2838557"/>
    <lineage>
        <taxon>Bacteria</taxon>
        <taxon>Bacillati</taxon>
        <taxon>Bacillota</taxon>
        <taxon>Clostridia</taxon>
        <taxon>Lachnospirales</taxon>
        <taxon>Lachnospiraceae</taxon>
        <taxon>Eisenbergiella</taxon>
    </lineage>
</organism>
<accession>A0A9D2R3E4</accession>
<evidence type="ECO:0000313" key="2">
    <source>
        <dbReference type="EMBL" id="HJD32853.1"/>
    </source>
</evidence>
<dbReference type="CDD" id="cd07750">
    <property type="entry name" value="PolyPPase_VTC_like"/>
    <property type="match status" value="1"/>
</dbReference>
<protein>
    <submittedName>
        <fullName evidence="2">Polyphosphate polymerase domain-containing protein</fullName>
    </submittedName>
</protein>
<dbReference type="EMBL" id="DWUW01000371">
    <property type="protein sequence ID" value="HJD32853.1"/>
    <property type="molecule type" value="Genomic_DNA"/>
</dbReference>
<evidence type="ECO:0000313" key="3">
    <source>
        <dbReference type="Proteomes" id="UP000823851"/>
    </source>
</evidence>
<dbReference type="Pfam" id="PF09359">
    <property type="entry name" value="VTC"/>
    <property type="match status" value="1"/>
</dbReference>
<reference evidence="2" key="2">
    <citation type="submission" date="2021-04" db="EMBL/GenBank/DDBJ databases">
        <authorList>
            <person name="Gilroy R."/>
        </authorList>
    </citation>
    <scope>NUCLEOTIDE SEQUENCE</scope>
    <source>
        <strain evidence="2">ChiHjej8B7-25341</strain>
    </source>
</reference>
<dbReference type="Gene3D" id="3.20.100.30">
    <property type="entry name" value="VTC, catalytic tunnel domain"/>
    <property type="match status" value="1"/>
</dbReference>
<proteinExistence type="predicted"/>
<feature type="domain" description="VTC" evidence="1">
    <location>
        <begin position="14"/>
        <end position="232"/>
    </location>
</feature>
<reference evidence="2" key="1">
    <citation type="journal article" date="2021" name="PeerJ">
        <title>Extensive microbial diversity within the chicken gut microbiome revealed by metagenomics and culture.</title>
        <authorList>
            <person name="Gilroy R."/>
            <person name="Ravi A."/>
            <person name="Getino M."/>
            <person name="Pursley I."/>
            <person name="Horton D.L."/>
            <person name="Alikhan N.F."/>
            <person name="Baker D."/>
            <person name="Gharbi K."/>
            <person name="Hall N."/>
            <person name="Watson M."/>
            <person name="Adriaenssens E.M."/>
            <person name="Foster-Nyarko E."/>
            <person name="Jarju S."/>
            <person name="Secka A."/>
            <person name="Antonio M."/>
            <person name="Oren A."/>
            <person name="Chaudhuri R.R."/>
            <person name="La Ragione R."/>
            <person name="Hildebrand F."/>
            <person name="Pallen M.J."/>
        </authorList>
    </citation>
    <scope>NUCLEOTIDE SEQUENCE</scope>
    <source>
        <strain evidence="2">ChiHjej8B7-25341</strain>
    </source>
</reference>
<dbReference type="InterPro" id="IPR042267">
    <property type="entry name" value="VTC_sf"/>
</dbReference>
<dbReference type="GO" id="GO:0006799">
    <property type="term" value="P:polyphosphate biosynthetic process"/>
    <property type="evidence" value="ECO:0007669"/>
    <property type="project" value="UniProtKB-ARBA"/>
</dbReference>
<name>A0A9D2R3E4_9FIRM</name>
<gene>
    <name evidence="2" type="ORF">H9912_13065</name>
</gene>
<sequence>MAEKKDAGSALKYRYELKYVCSDLQLRQMEERISVLLKKDPHVGESGCYTIRSLYFDDYENSAFWEKEDGGNPRKKYRLRCYDGRTDRVWLEIKRKVGTKIRKESCRVTRQEAEAMIRGDWYETFQNPAPTVRAFFLDGATRLMQPKIIVEYDRTPYVGEEGNVRITFDRNIRSCAEPEAFWEKEMRARPIMASGQHLLEVKFDEFLPDWIYRTLQMENMTQTAFSKYCLCRKYK</sequence>
<evidence type="ECO:0000259" key="1">
    <source>
        <dbReference type="Pfam" id="PF09359"/>
    </source>
</evidence>
<dbReference type="AlphaFoldDB" id="A0A9D2R3E4"/>